<dbReference type="EMBL" id="CSTD01000001">
    <property type="protein sequence ID" value="CPR07765.1"/>
    <property type="molecule type" value="Genomic_DNA"/>
</dbReference>
<evidence type="ECO:0000313" key="3">
    <source>
        <dbReference type="Proteomes" id="UP000198875"/>
    </source>
</evidence>
<feature type="region of interest" description="Disordered" evidence="1">
    <location>
        <begin position="1"/>
        <end position="35"/>
    </location>
</feature>
<organism evidence="2 3">
    <name type="scientific">Mycobacterium bohemicum DSM 44277</name>
    <dbReference type="NCBI Taxonomy" id="1236609"/>
    <lineage>
        <taxon>Bacteria</taxon>
        <taxon>Bacillati</taxon>
        <taxon>Actinomycetota</taxon>
        <taxon>Actinomycetes</taxon>
        <taxon>Mycobacteriales</taxon>
        <taxon>Mycobacteriaceae</taxon>
        <taxon>Mycobacterium</taxon>
    </lineage>
</organism>
<protein>
    <submittedName>
        <fullName evidence="2">Uncharacterized protein</fullName>
    </submittedName>
</protein>
<sequence>MLGRHHHPAADGGGRRLVGQSAAAKARSANGQSCLPGWATTAQSIPLARPSAQREYAAAVWLPGLAAASRPANRMAPLSPIAKSWRGDGGPSAEMLNQPATSW</sequence>
<proteinExistence type="predicted"/>
<feature type="region of interest" description="Disordered" evidence="1">
    <location>
        <begin position="81"/>
        <end position="103"/>
    </location>
</feature>
<reference evidence="2 3" key="1">
    <citation type="submission" date="2015-03" db="EMBL/GenBank/DDBJ databases">
        <authorList>
            <person name="Murphy D."/>
        </authorList>
    </citation>
    <scope>NUCLEOTIDE SEQUENCE [LARGE SCALE GENOMIC DNA]</scope>
    <source>
        <strain evidence="2 3">DSM 44277</strain>
    </source>
</reference>
<name>A0A0U0W4X4_MYCBE</name>
<gene>
    <name evidence="2" type="ORF">BN971_01095</name>
</gene>
<dbReference type="Proteomes" id="UP000198875">
    <property type="component" value="Unassembled WGS sequence"/>
</dbReference>
<dbReference type="AlphaFoldDB" id="A0A0U0W4X4"/>
<accession>A0A0U0W4X4</accession>
<evidence type="ECO:0000313" key="2">
    <source>
        <dbReference type="EMBL" id="CPR07765.1"/>
    </source>
</evidence>
<evidence type="ECO:0000256" key="1">
    <source>
        <dbReference type="SAM" id="MobiDB-lite"/>
    </source>
</evidence>